<organism evidence="4 5">
    <name type="scientific">Dibothriocephalus latus</name>
    <name type="common">Fish tapeworm</name>
    <name type="synonym">Diphyllobothrium latum</name>
    <dbReference type="NCBI Taxonomy" id="60516"/>
    <lineage>
        <taxon>Eukaryota</taxon>
        <taxon>Metazoa</taxon>
        <taxon>Spiralia</taxon>
        <taxon>Lophotrochozoa</taxon>
        <taxon>Platyhelminthes</taxon>
        <taxon>Cestoda</taxon>
        <taxon>Eucestoda</taxon>
        <taxon>Diphyllobothriidea</taxon>
        <taxon>Diphyllobothriidae</taxon>
        <taxon>Dibothriocephalus</taxon>
    </lineage>
</organism>
<dbReference type="Pfam" id="PF04734">
    <property type="entry name" value="Ceramidase_alk"/>
    <property type="match status" value="1"/>
</dbReference>
<evidence type="ECO:0000256" key="2">
    <source>
        <dbReference type="PIRSR" id="PIRSR606823-2"/>
    </source>
</evidence>
<dbReference type="InterPro" id="IPR006823">
    <property type="entry name" value="Ceramidase_alk"/>
</dbReference>
<name>A0A3P7NWI6_DIBLA</name>
<comment type="cofactor">
    <cofactor evidence="2">
        <name>Zn(2+)</name>
        <dbReference type="ChEBI" id="CHEBI:29105"/>
    </cofactor>
    <text evidence="2">Binds 1 zinc ion per subunit.</text>
</comment>
<dbReference type="GO" id="GO:0046512">
    <property type="term" value="P:sphingosine biosynthetic process"/>
    <property type="evidence" value="ECO:0007669"/>
    <property type="project" value="TreeGrafter"/>
</dbReference>
<feature type="binding site" evidence="2">
    <location>
        <position position="73"/>
    </location>
    <ligand>
        <name>Zn(2+)</name>
        <dbReference type="ChEBI" id="CHEBI:29105"/>
    </ligand>
</feature>
<dbReference type="GO" id="GO:0046514">
    <property type="term" value="P:ceramide catabolic process"/>
    <property type="evidence" value="ECO:0007669"/>
    <property type="project" value="InterPro"/>
</dbReference>
<dbReference type="Proteomes" id="UP000281553">
    <property type="component" value="Unassembled WGS sequence"/>
</dbReference>
<keyword evidence="2" id="KW-0479">Metal-binding</keyword>
<dbReference type="AlphaFoldDB" id="A0A3P7NWI6"/>
<evidence type="ECO:0000313" key="5">
    <source>
        <dbReference type="Proteomes" id="UP000281553"/>
    </source>
</evidence>
<dbReference type="GO" id="GO:0046872">
    <property type="term" value="F:metal ion binding"/>
    <property type="evidence" value="ECO:0007669"/>
    <property type="project" value="UniProtKB-KW"/>
</dbReference>
<dbReference type="InterPro" id="IPR031329">
    <property type="entry name" value="NEUT/ALK_ceramidase_N"/>
</dbReference>
<dbReference type="GO" id="GO:0016020">
    <property type="term" value="C:membrane"/>
    <property type="evidence" value="ECO:0007669"/>
    <property type="project" value="GOC"/>
</dbReference>
<gene>
    <name evidence="4" type="ORF">DILT_LOCUS18682</name>
</gene>
<dbReference type="PANTHER" id="PTHR12670:SF1">
    <property type="entry name" value="NEUTRAL CERAMIDASE"/>
    <property type="match status" value="1"/>
</dbReference>
<proteinExistence type="predicted"/>
<sequence>MNYPTPWQPSIAETQMFQIGQLLIAALPGEFTTMAGRRVRESVRETFTGALKAAKQTPVKVVLAGLSNIYTDYITTYEEYQVSART</sequence>
<dbReference type="EMBL" id="UYRU01103016">
    <property type="protein sequence ID" value="VDN41913.1"/>
    <property type="molecule type" value="Genomic_DNA"/>
</dbReference>
<evidence type="ECO:0000259" key="3">
    <source>
        <dbReference type="Pfam" id="PF04734"/>
    </source>
</evidence>
<feature type="domain" description="Neutral/alkaline non-lysosomal ceramidase N-terminal" evidence="3">
    <location>
        <begin position="1"/>
        <end position="82"/>
    </location>
</feature>
<keyword evidence="2" id="KW-0862">Zinc</keyword>
<feature type="binding site" evidence="2">
    <location>
        <position position="30"/>
    </location>
    <ligand>
        <name>Zn(2+)</name>
        <dbReference type="ChEBI" id="CHEBI:29105"/>
    </ligand>
</feature>
<accession>A0A3P7NWI6</accession>
<dbReference type="GO" id="GO:0005576">
    <property type="term" value="C:extracellular region"/>
    <property type="evidence" value="ECO:0007669"/>
    <property type="project" value="TreeGrafter"/>
</dbReference>
<dbReference type="PANTHER" id="PTHR12670">
    <property type="entry name" value="CERAMIDASE"/>
    <property type="match status" value="1"/>
</dbReference>
<dbReference type="OrthoDB" id="191371at2759"/>
<protein>
    <recommendedName>
        <fullName evidence="1">Neutral ceramidase</fullName>
    </recommendedName>
</protein>
<dbReference type="GO" id="GO:0017040">
    <property type="term" value="F:N-acylsphingosine amidohydrolase activity"/>
    <property type="evidence" value="ECO:0007669"/>
    <property type="project" value="InterPro"/>
</dbReference>
<reference evidence="4 5" key="1">
    <citation type="submission" date="2018-11" db="EMBL/GenBank/DDBJ databases">
        <authorList>
            <consortium name="Pathogen Informatics"/>
        </authorList>
    </citation>
    <scope>NUCLEOTIDE SEQUENCE [LARGE SCALE GENOMIC DNA]</scope>
</reference>
<dbReference type="GO" id="GO:0042759">
    <property type="term" value="P:long-chain fatty acid biosynthetic process"/>
    <property type="evidence" value="ECO:0007669"/>
    <property type="project" value="TreeGrafter"/>
</dbReference>
<keyword evidence="5" id="KW-1185">Reference proteome</keyword>
<evidence type="ECO:0000313" key="4">
    <source>
        <dbReference type="EMBL" id="VDN41913.1"/>
    </source>
</evidence>
<evidence type="ECO:0000256" key="1">
    <source>
        <dbReference type="ARBA" id="ARBA00019235"/>
    </source>
</evidence>